<dbReference type="EMBL" id="KB405078">
    <property type="protein sequence ID" value="EMF54091.1"/>
    <property type="molecule type" value="Genomic_DNA"/>
</dbReference>
<sequence length="104" mass="10305">METFAVLAVHEPGCVVVGVGGGRRQPGQQVTVSAARPGARCAAPTGGSAPYRWGSVVPPRPGSAGAAPQPGRRVRVDIPGALPDGPGPSSAETAPAGPPARRPR</sequence>
<evidence type="ECO:0000313" key="2">
    <source>
        <dbReference type="EMBL" id="EMF54091.1"/>
    </source>
</evidence>
<accession>M3ED22</accession>
<dbReference type="Proteomes" id="UP000030760">
    <property type="component" value="Unassembled WGS sequence"/>
</dbReference>
<dbReference type="AlphaFoldDB" id="M3ED22"/>
<evidence type="ECO:0000313" key="3">
    <source>
        <dbReference type="Proteomes" id="UP000030760"/>
    </source>
</evidence>
<evidence type="ECO:0000256" key="1">
    <source>
        <dbReference type="SAM" id="MobiDB-lite"/>
    </source>
</evidence>
<protein>
    <submittedName>
        <fullName evidence="2">Uncharacterized protein</fullName>
    </submittedName>
</protein>
<reference evidence="3" key="1">
    <citation type="journal article" date="2013" name="Genome Announc.">
        <title>Draft Genome Sequence of Streptomyces bottropensis ATCC 25435, a Bottromycin-Producing Actinomycete.</title>
        <authorList>
            <person name="Zhang H."/>
            <person name="Zhou W."/>
            <person name="Zhuang Y."/>
            <person name="Liang X."/>
            <person name="Liu T."/>
        </authorList>
    </citation>
    <scope>NUCLEOTIDE SEQUENCE [LARGE SCALE GENOMIC DNA]</scope>
    <source>
        <strain evidence="3">ATCC 25435</strain>
    </source>
</reference>
<gene>
    <name evidence="2" type="ORF">SBD_3759</name>
</gene>
<organism evidence="2 3">
    <name type="scientific">Streptomyces bottropensis ATCC 25435</name>
    <dbReference type="NCBI Taxonomy" id="1054862"/>
    <lineage>
        <taxon>Bacteria</taxon>
        <taxon>Bacillati</taxon>
        <taxon>Actinomycetota</taxon>
        <taxon>Actinomycetes</taxon>
        <taxon>Kitasatosporales</taxon>
        <taxon>Streptomycetaceae</taxon>
        <taxon>Streptomyces</taxon>
    </lineage>
</organism>
<proteinExistence type="predicted"/>
<name>M3ED22_9ACTN</name>
<feature type="region of interest" description="Disordered" evidence="1">
    <location>
        <begin position="57"/>
        <end position="104"/>
    </location>
</feature>